<evidence type="ECO:0000256" key="2">
    <source>
        <dbReference type="ARBA" id="ARBA00022553"/>
    </source>
</evidence>
<dbReference type="Gene3D" id="6.10.340.10">
    <property type="match status" value="1"/>
</dbReference>
<dbReference type="InterPro" id="IPR036890">
    <property type="entry name" value="HATPase_C_sf"/>
</dbReference>
<dbReference type="Gene3D" id="3.30.565.10">
    <property type="entry name" value="Histidine kinase-like ATPase, C-terminal domain"/>
    <property type="match status" value="1"/>
</dbReference>
<dbReference type="EMBL" id="MEHA01000014">
    <property type="protein sequence ID" value="ODR49162.1"/>
    <property type="molecule type" value="Genomic_DNA"/>
</dbReference>
<dbReference type="CDD" id="cd06225">
    <property type="entry name" value="HAMP"/>
    <property type="match status" value="1"/>
</dbReference>
<dbReference type="EMBL" id="MEHD01000021">
    <property type="protein sequence ID" value="ODR57728.1"/>
    <property type="molecule type" value="Genomic_DNA"/>
</dbReference>
<reference evidence="6 8" key="2">
    <citation type="submission" date="2016-08" db="EMBL/GenBank/DDBJ databases">
        <authorList>
            <person name="Seilhamer J.J."/>
        </authorList>
    </citation>
    <scope>NUCLEOTIDE SEQUENCE [LARGE SCALE GENOMIC DNA]</scope>
    <source>
        <strain evidence="6 8">NML150140-1</strain>
    </source>
</reference>
<keyword evidence="4" id="KW-1133">Transmembrane helix</keyword>
<dbReference type="InterPro" id="IPR050640">
    <property type="entry name" value="Bact_2-comp_sensor_kinase"/>
</dbReference>
<dbReference type="PANTHER" id="PTHR34220:SF7">
    <property type="entry name" value="SENSOR HISTIDINE KINASE YPDA"/>
    <property type="match status" value="1"/>
</dbReference>
<proteinExistence type="predicted"/>
<reference evidence="7 9" key="1">
    <citation type="submission" date="2016-08" db="EMBL/GenBank/DDBJ databases">
        <title>Characterization of Isolates of Eisenbergiella tayi Derived from Blood Cultures, Using Whole Genome Sequencing.</title>
        <authorList>
            <person name="Bernier A.-M."/>
            <person name="Burdz T."/>
            <person name="Wiebe D."/>
            <person name="Bernard K."/>
        </authorList>
    </citation>
    <scope>NUCLEOTIDE SEQUENCE [LARGE SCALE GENOMIC DNA]</scope>
    <source>
        <strain evidence="7 9">NML120146</strain>
    </source>
</reference>
<dbReference type="InterPro" id="IPR003660">
    <property type="entry name" value="HAMP_dom"/>
</dbReference>
<feature type="domain" description="HAMP" evidence="5">
    <location>
        <begin position="320"/>
        <end position="373"/>
    </location>
</feature>
<name>A0A1E3UF75_9FIRM</name>
<evidence type="ECO:0000313" key="6">
    <source>
        <dbReference type="EMBL" id="ODR49162.1"/>
    </source>
</evidence>
<dbReference type="PROSITE" id="PS50885">
    <property type="entry name" value="HAMP"/>
    <property type="match status" value="1"/>
</dbReference>
<dbReference type="RefSeq" id="WP_069423645.1">
    <property type="nucleotide sequence ID" value="NZ_JAQCZP010000013.1"/>
</dbReference>
<dbReference type="Proteomes" id="UP000094271">
    <property type="component" value="Unassembled WGS sequence"/>
</dbReference>
<comment type="caution">
    <text evidence="6">The sequence shown here is derived from an EMBL/GenBank/DDBJ whole genome shotgun (WGS) entry which is preliminary data.</text>
</comment>
<dbReference type="AlphaFoldDB" id="A0A1E3UF75"/>
<dbReference type="GO" id="GO:0016020">
    <property type="term" value="C:membrane"/>
    <property type="evidence" value="ECO:0007669"/>
    <property type="project" value="UniProtKB-SubCell"/>
</dbReference>
<protein>
    <recommendedName>
        <fullName evidence="5">HAMP domain-containing protein</fullName>
    </recommendedName>
</protein>
<evidence type="ECO:0000256" key="3">
    <source>
        <dbReference type="ARBA" id="ARBA00022679"/>
    </source>
</evidence>
<keyword evidence="2" id="KW-0597">Phosphoprotein</keyword>
<dbReference type="GO" id="GO:0000155">
    <property type="term" value="F:phosphorelay sensor kinase activity"/>
    <property type="evidence" value="ECO:0007669"/>
    <property type="project" value="InterPro"/>
</dbReference>
<gene>
    <name evidence="6" type="ORF">BEI59_18795</name>
    <name evidence="7" type="ORF">BEI63_11555</name>
</gene>
<keyword evidence="9" id="KW-1185">Reference proteome</keyword>
<dbReference type="PANTHER" id="PTHR34220">
    <property type="entry name" value="SENSOR HISTIDINE KINASE YPDA"/>
    <property type="match status" value="1"/>
</dbReference>
<evidence type="ECO:0000313" key="7">
    <source>
        <dbReference type="EMBL" id="ODR57728.1"/>
    </source>
</evidence>
<dbReference type="Pfam" id="PF06580">
    <property type="entry name" value="His_kinase"/>
    <property type="match status" value="1"/>
</dbReference>
<dbReference type="Proteomes" id="UP000094869">
    <property type="component" value="Unassembled WGS sequence"/>
</dbReference>
<sequence length="604" mass="69117">MVSQRSLCYDKKERLAGKWEGIFTETEKKKTWSLNRMVVLIMMAGYAALLILLSCMDYYLVADYQNRGRERESGLLAEAAEGVEKAAKDLDEILYDIYAKNKNFEALTTLQEETVEYSNAYELFDAMKSRLFLQENMHGVYIFYGAFQKCLFQCDKEIVSFDSQMEIKDRLSVQLSQSRNGGVWQTVVTTDGVFRMLTYKRGNTAVCGVFSMNDRMEGLKHAVGEGAGVYIVEDGMLNGIDGKEDNLGIVEETKKQEKVFRYWRDNQYVYGRRIENSSMWLCMSIPCKIWTYMNVPQLLLLIVTAFSVLAVFWLYRFIRRELVWPLRDLTETMNRIRQGEWNARTGASGHLKEIQEVGETLTAMVSEIEKQKMLSYEETIEKQKAQMQYLQLQLKPHFYLNGLKTLNALTLARDWEKSQELILHISEHLRYLLQTDRELVTLGAELNYVRNYVELQKSMTGRPVVCEIQEEEGAADFLVPTLCVQTFVENSVKYAKLGAPGLELFIQVCVQLLQTEDGVYVDIMVSDNGSGYPENILEEINADAQKGIRSVGINNLKRRCALIYEGKAEYNFYNGSGAVSELILPGVNPGGLEVRGKADERIDS</sequence>
<feature type="transmembrane region" description="Helical" evidence="4">
    <location>
        <begin position="298"/>
        <end position="318"/>
    </location>
</feature>
<evidence type="ECO:0000256" key="1">
    <source>
        <dbReference type="ARBA" id="ARBA00004370"/>
    </source>
</evidence>
<accession>A0A1E3UF75</accession>
<comment type="subcellular location">
    <subcellularLocation>
        <location evidence="1">Membrane</location>
    </subcellularLocation>
</comment>
<dbReference type="SUPFAM" id="SSF55874">
    <property type="entry name" value="ATPase domain of HSP90 chaperone/DNA topoisomerase II/histidine kinase"/>
    <property type="match status" value="1"/>
</dbReference>
<organism evidence="6 8">
    <name type="scientific">Eisenbergiella tayi</name>
    <dbReference type="NCBI Taxonomy" id="1432052"/>
    <lineage>
        <taxon>Bacteria</taxon>
        <taxon>Bacillati</taxon>
        <taxon>Bacillota</taxon>
        <taxon>Clostridia</taxon>
        <taxon>Lachnospirales</taxon>
        <taxon>Lachnospiraceae</taxon>
        <taxon>Eisenbergiella</taxon>
    </lineage>
</organism>
<evidence type="ECO:0000313" key="8">
    <source>
        <dbReference type="Proteomes" id="UP000094271"/>
    </source>
</evidence>
<keyword evidence="4" id="KW-0472">Membrane</keyword>
<feature type="transmembrane region" description="Helical" evidence="4">
    <location>
        <begin position="37"/>
        <end position="61"/>
    </location>
</feature>
<dbReference type="InterPro" id="IPR010559">
    <property type="entry name" value="Sig_transdc_His_kin_internal"/>
</dbReference>
<evidence type="ECO:0000313" key="9">
    <source>
        <dbReference type="Proteomes" id="UP000094869"/>
    </source>
</evidence>
<keyword evidence="3" id="KW-0808">Transferase</keyword>
<evidence type="ECO:0000256" key="4">
    <source>
        <dbReference type="SAM" id="Phobius"/>
    </source>
</evidence>
<evidence type="ECO:0000259" key="5">
    <source>
        <dbReference type="PROSITE" id="PS50885"/>
    </source>
</evidence>
<keyword evidence="4" id="KW-0812">Transmembrane</keyword>